<organism evidence="1 2">
    <name type="scientific">Acaulospora morrowiae</name>
    <dbReference type="NCBI Taxonomy" id="94023"/>
    <lineage>
        <taxon>Eukaryota</taxon>
        <taxon>Fungi</taxon>
        <taxon>Fungi incertae sedis</taxon>
        <taxon>Mucoromycota</taxon>
        <taxon>Glomeromycotina</taxon>
        <taxon>Glomeromycetes</taxon>
        <taxon>Diversisporales</taxon>
        <taxon>Acaulosporaceae</taxon>
        <taxon>Acaulospora</taxon>
    </lineage>
</organism>
<name>A0A9N9ESE1_9GLOM</name>
<feature type="non-terminal residue" evidence="1">
    <location>
        <position position="168"/>
    </location>
</feature>
<gene>
    <name evidence="1" type="ORF">AMORRO_LOCUS11703</name>
</gene>
<accession>A0A9N9ESE1</accession>
<proteinExistence type="predicted"/>
<comment type="caution">
    <text evidence="1">The sequence shown here is derived from an EMBL/GenBank/DDBJ whole genome shotgun (WGS) entry which is preliminary data.</text>
</comment>
<sequence length="168" mass="19228">AEGYGWDIASVLPDMQNDWIKGKDLLIEKAKTLVEIQKSFFEPTREAKTIIQIPASAISVKDMDIMRVNTHQTQTKTIISTEPIIHENILFTRANMIEATTMETMRTESMIDYTRAQYHIPVTGCLHMKQHVNYWKTKIQVSELIVNWLENGISLFSKGLLVLAIAFC</sequence>
<reference evidence="1" key="1">
    <citation type="submission" date="2021-06" db="EMBL/GenBank/DDBJ databases">
        <authorList>
            <person name="Kallberg Y."/>
            <person name="Tangrot J."/>
            <person name="Rosling A."/>
        </authorList>
    </citation>
    <scope>NUCLEOTIDE SEQUENCE</scope>
    <source>
        <strain evidence="1">CL551</strain>
    </source>
</reference>
<evidence type="ECO:0000313" key="1">
    <source>
        <dbReference type="EMBL" id="CAG8692574.1"/>
    </source>
</evidence>
<protein>
    <submittedName>
        <fullName evidence="1">5464_t:CDS:1</fullName>
    </submittedName>
</protein>
<evidence type="ECO:0000313" key="2">
    <source>
        <dbReference type="Proteomes" id="UP000789342"/>
    </source>
</evidence>
<keyword evidence="2" id="KW-1185">Reference proteome</keyword>
<dbReference type="AlphaFoldDB" id="A0A9N9ESE1"/>
<dbReference type="EMBL" id="CAJVPV010015537">
    <property type="protein sequence ID" value="CAG8692574.1"/>
    <property type="molecule type" value="Genomic_DNA"/>
</dbReference>
<dbReference type="Proteomes" id="UP000789342">
    <property type="component" value="Unassembled WGS sequence"/>
</dbReference>